<dbReference type="RefSeq" id="WP_087412146.1">
    <property type="nucleotide sequence ID" value="NZ_JADMRA010000005.1"/>
</dbReference>
<accession>A0A1Y4JTR8</accession>
<name>A0A1Y4JTR8_9BACE</name>
<evidence type="ECO:0000313" key="1">
    <source>
        <dbReference type="EMBL" id="OUP35898.1"/>
    </source>
</evidence>
<dbReference type="InterPro" id="IPR027417">
    <property type="entry name" value="P-loop_NTPase"/>
</dbReference>
<dbReference type="EMBL" id="NFKE01000002">
    <property type="protein sequence ID" value="OUP35898.1"/>
    <property type="molecule type" value="Genomic_DNA"/>
</dbReference>
<organism evidence="1 2">
    <name type="scientific">Bacteroides clarus</name>
    <dbReference type="NCBI Taxonomy" id="626929"/>
    <lineage>
        <taxon>Bacteria</taxon>
        <taxon>Pseudomonadati</taxon>
        <taxon>Bacteroidota</taxon>
        <taxon>Bacteroidia</taxon>
        <taxon>Bacteroidales</taxon>
        <taxon>Bacteroidaceae</taxon>
        <taxon>Bacteroides</taxon>
    </lineage>
</organism>
<gene>
    <name evidence="1" type="ORF">B5F24_03395</name>
</gene>
<sequence>MKFNLSTNISQGVSDNFNYIVTPNAQKVYGNIVDSFQSGIHSFLIIGTYGTGKSSFLMALEQDLLNNKSNLVSERSVFADAKSFEFMNIVGDYSSLSTLLSKELSIAPSDDSKNIFGTLTKYLIKLKAQNKFLFIFIDEFGKILEYAANNNPEKELYSLQTLAEFVNVSSRNVILITTLHQNFGAYAYKLTETQRNEWLKVKGRFKELVFAEPVEQLLFLAAESLTKSKPMTDNAKENFLEIFSLAKKNKIISESLTVRTSKMLYPLDAVAASCLTLAIQRYGQNERTLFSFLHDTTSNSINGFLPNDTTTYNLAVVYDYIIYNFYTALVETNLDSTNWRAIRVAIERVESGIINKNNIDDALKIVKAIGLLNLFYNSVIVDLTFLEAYASKALGIKNPIGIIEKLTANKIIRFAAYKSQFILFEGTDINIEDELYKAATIVPIPKLVAAEIAPYVKKAVVVASASYYRTGTPRYFQYVVSNEPYDVEPIGDDDGFINLIFPLEDIKDCMLKLSASSGKAIVYAYFSDTEKIVRHLYEIKKLQYLLDNVVLEDRIAKGEILKQQSFEAQLLNEAINSCVEMPNGQVEWFFNGEQQIVKSRKDFNKLLSNVCDVVYNKTPIIRNELFNKQKISSAISLARVNLLDAMIEHWQEEDFGFSSTQYPPERTIYSTLFKSSGIHRQNEDGLWILGEPITPSLQSLWTVCSDFLAKSTEKALKLSDLVKTLKMRPYKLKQGVIDFWLPIFLFVKQQEFALYNGETFVLNINKELFELLQKRQNDFTIKGFDVSGIKLELFNKYREFLNKERGETITSNSLMDTIRPFFNFYNGLNKYAKTTYKFDYDATAKFRDVLATAKDPCKAFLEDIPTALGYNDFHNEEFATQYLQLIKTAVHELVICYDLFIDRIEETVVGYLGLPHDYIEYKDVLVRRYSSINKGLLTAKSKSFLDRVLAPSDNKREFYEKIGLVVFDRKIETIEDKEEALFLSNLTHLFGELERYTAFNEINNETDEVAFNFELATSKGDFKSSKTYRLPKAKVSEAEKIESKVRTLLSGNNELDICVLLKMLNERLK</sequence>
<dbReference type="AlphaFoldDB" id="A0A1Y4JTR8"/>
<comment type="caution">
    <text evidence="1">The sequence shown here is derived from an EMBL/GenBank/DDBJ whole genome shotgun (WGS) entry which is preliminary data.</text>
</comment>
<dbReference type="Proteomes" id="UP000196587">
    <property type="component" value="Unassembled WGS sequence"/>
</dbReference>
<proteinExistence type="predicted"/>
<dbReference type="SUPFAM" id="SSF52540">
    <property type="entry name" value="P-loop containing nucleoside triphosphate hydrolases"/>
    <property type="match status" value="1"/>
</dbReference>
<evidence type="ECO:0000313" key="2">
    <source>
        <dbReference type="Proteomes" id="UP000196587"/>
    </source>
</evidence>
<dbReference type="Gene3D" id="3.40.50.300">
    <property type="entry name" value="P-loop containing nucleotide triphosphate hydrolases"/>
    <property type="match status" value="1"/>
</dbReference>
<reference evidence="2" key="1">
    <citation type="submission" date="2017-04" db="EMBL/GenBank/DDBJ databases">
        <title>Function of individual gut microbiota members based on whole genome sequencing of pure cultures obtained from chicken caecum.</title>
        <authorList>
            <person name="Medvecky M."/>
            <person name="Cejkova D."/>
            <person name="Polansky O."/>
            <person name="Karasova D."/>
            <person name="Kubasova T."/>
            <person name="Cizek A."/>
            <person name="Rychlik I."/>
        </authorList>
    </citation>
    <scope>NUCLEOTIDE SEQUENCE [LARGE SCALE GENOMIC DNA]</scope>
    <source>
        <strain evidence="2">An189</strain>
    </source>
</reference>
<evidence type="ECO:0008006" key="3">
    <source>
        <dbReference type="Google" id="ProtNLM"/>
    </source>
</evidence>
<protein>
    <recommendedName>
        <fullName evidence="3">ATP-binding protein</fullName>
    </recommendedName>
</protein>